<dbReference type="Proteomes" id="UP000281391">
    <property type="component" value="Chromosome"/>
</dbReference>
<organism evidence="2 3">
    <name type="scientific">Serratia odorifera</name>
    <dbReference type="NCBI Taxonomy" id="618"/>
    <lineage>
        <taxon>Bacteria</taxon>
        <taxon>Pseudomonadati</taxon>
        <taxon>Pseudomonadota</taxon>
        <taxon>Gammaproteobacteria</taxon>
        <taxon>Enterobacterales</taxon>
        <taxon>Yersiniaceae</taxon>
        <taxon>Serratia</taxon>
    </lineage>
</organism>
<feature type="transmembrane region" description="Helical" evidence="1">
    <location>
        <begin position="20"/>
        <end position="41"/>
    </location>
</feature>
<accession>A0A3S4FU10</accession>
<dbReference type="EMBL" id="LR134117">
    <property type="protein sequence ID" value="VDZ63052.1"/>
    <property type="molecule type" value="Genomic_DNA"/>
</dbReference>
<evidence type="ECO:0000313" key="2">
    <source>
        <dbReference type="EMBL" id="VDZ63052.1"/>
    </source>
</evidence>
<sequence length="120" mass="12877">MPKKVLANWWASVPPGVIGCVRFIANVSYLVIVFAALSIFTDRGGEVILGDGNTWQALIGESLLLWVVHALVLRGVQTAASINLAATLAKLFTAGAIRGTGGNGFQNGYLHPRLPWHRAR</sequence>
<protein>
    <submittedName>
        <fullName evidence="2">Arginine/ornithine antiporter</fullName>
    </submittedName>
</protein>
<dbReference type="KEGG" id="sof:NCTC11214_04313"/>
<evidence type="ECO:0000256" key="1">
    <source>
        <dbReference type="SAM" id="Phobius"/>
    </source>
</evidence>
<dbReference type="AlphaFoldDB" id="A0A3S4FU10"/>
<reference evidence="2 3" key="1">
    <citation type="submission" date="2018-12" db="EMBL/GenBank/DDBJ databases">
        <authorList>
            <consortium name="Pathogen Informatics"/>
        </authorList>
    </citation>
    <scope>NUCLEOTIDE SEQUENCE [LARGE SCALE GENOMIC DNA]</scope>
    <source>
        <strain evidence="2 3">NCTC11214</strain>
    </source>
</reference>
<keyword evidence="1" id="KW-0812">Transmembrane</keyword>
<proteinExistence type="predicted"/>
<gene>
    <name evidence="2" type="primary">ydgI_3</name>
    <name evidence="2" type="ORF">NCTC11214_04313</name>
</gene>
<dbReference type="PROSITE" id="PS51257">
    <property type="entry name" value="PROKAR_LIPOPROTEIN"/>
    <property type="match status" value="1"/>
</dbReference>
<name>A0A3S4FU10_SEROD</name>
<evidence type="ECO:0000313" key="3">
    <source>
        <dbReference type="Proteomes" id="UP000281391"/>
    </source>
</evidence>
<keyword evidence="1" id="KW-0472">Membrane</keyword>
<keyword evidence="1" id="KW-1133">Transmembrane helix</keyword>